<dbReference type="PANTHER" id="PTHR34700:SF4">
    <property type="entry name" value="PHAGE-LIKE ELEMENT PBSX PROTEIN XKDP"/>
    <property type="match status" value="1"/>
</dbReference>
<feature type="domain" description="LysM" evidence="2">
    <location>
        <begin position="30"/>
        <end position="78"/>
    </location>
</feature>
<name>A0A9W6FYD4_9BACT</name>
<dbReference type="SUPFAM" id="SSF54106">
    <property type="entry name" value="LysM domain"/>
    <property type="match status" value="1"/>
</dbReference>
<organism evidence="3 4">
    <name type="scientific">Geobacter hydrogenophilus</name>
    <dbReference type="NCBI Taxonomy" id="40983"/>
    <lineage>
        <taxon>Bacteria</taxon>
        <taxon>Pseudomonadati</taxon>
        <taxon>Thermodesulfobacteriota</taxon>
        <taxon>Desulfuromonadia</taxon>
        <taxon>Geobacterales</taxon>
        <taxon>Geobacteraceae</taxon>
        <taxon>Geobacter</taxon>
    </lineage>
</organism>
<dbReference type="PANTHER" id="PTHR34700">
    <property type="entry name" value="POTASSIUM BINDING PROTEIN KBP"/>
    <property type="match status" value="1"/>
</dbReference>
<proteinExistence type="predicted"/>
<dbReference type="CDD" id="cd00118">
    <property type="entry name" value="LysM"/>
    <property type="match status" value="1"/>
</dbReference>
<sequence>MKRVFSIGCMLLAGALLTVGTVRAASEEPTIYVIQKGDTLWGLSDRFLKDPYYWPNLWARNPAIGNPHFIYPGQRVRVYPDRIEIEPRPVSPGTPAVQRPSEEPVAERSFLVSGSEGFLMEKGLNPAGRIITTSQNRQIVGEDDIVYTDIGSVHGAKEGDRFSIYKKLDAVSHPVSNVILGEKVIPLGTLQLTEVEEKVSKAIITKSYREIGPGSILLPYRDKRRQISLKAADHDLSGYIVETQSGNNAIGEGDIAFIDLGKKQGIEPGYFLYILRDVVPDQQYADISVEKLPPEVVGALVVVQSGENTSTGLVVKSIDTIYRGDRVEARTDR</sequence>
<dbReference type="InterPro" id="IPR052196">
    <property type="entry name" value="Bact_Kbp"/>
</dbReference>
<accession>A0A9W6FYD4</accession>
<feature type="signal peptide" evidence="1">
    <location>
        <begin position="1"/>
        <end position="24"/>
    </location>
</feature>
<evidence type="ECO:0000256" key="1">
    <source>
        <dbReference type="SAM" id="SignalP"/>
    </source>
</evidence>
<protein>
    <submittedName>
        <fullName evidence="3">Peptidoglycan-binding protein LysM</fullName>
    </submittedName>
</protein>
<dbReference type="Proteomes" id="UP001144352">
    <property type="component" value="Unassembled WGS sequence"/>
</dbReference>
<dbReference type="Pfam" id="PF01476">
    <property type="entry name" value="LysM"/>
    <property type="match status" value="1"/>
</dbReference>
<comment type="caution">
    <text evidence="3">The sequence shown here is derived from an EMBL/GenBank/DDBJ whole genome shotgun (WGS) entry which is preliminary data.</text>
</comment>
<dbReference type="RefSeq" id="WP_214186825.1">
    <property type="nucleotide sequence ID" value="NZ_BSDS01000001.1"/>
</dbReference>
<feature type="chain" id="PRO_5040813850" evidence="1">
    <location>
        <begin position="25"/>
        <end position="333"/>
    </location>
</feature>
<dbReference type="Gene3D" id="3.10.350.10">
    <property type="entry name" value="LysM domain"/>
    <property type="match status" value="1"/>
</dbReference>
<evidence type="ECO:0000259" key="2">
    <source>
        <dbReference type="PROSITE" id="PS51782"/>
    </source>
</evidence>
<dbReference type="AlphaFoldDB" id="A0A9W6FYD4"/>
<reference evidence="3" key="1">
    <citation type="submission" date="2022-12" db="EMBL/GenBank/DDBJ databases">
        <title>Reference genome sequencing for broad-spectrum identification of bacterial and archaeal isolates by mass spectrometry.</title>
        <authorList>
            <person name="Sekiguchi Y."/>
            <person name="Tourlousse D.M."/>
        </authorList>
    </citation>
    <scope>NUCLEOTIDE SEQUENCE</scope>
    <source>
        <strain evidence="3">H2</strain>
    </source>
</reference>
<gene>
    <name evidence="3" type="ORF">GHYDROH2_06520</name>
</gene>
<keyword evidence="1" id="KW-0732">Signal</keyword>
<dbReference type="EMBL" id="BSDS01000001">
    <property type="protein sequence ID" value="GLI37151.1"/>
    <property type="molecule type" value="Genomic_DNA"/>
</dbReference>
<dbReference type="PROSITE" id="PS51782">
    <property type="entry name" value="LYSM"/>
    <property type="match status" value="1"/>
</dbReference>
<evidence type="ECO:0000313" key="4">
    <source>
        <dbReference type="Proteomes" id="UP001144352"/>
    </source>
</evidence>
<keyword evidence="4" id="KW-1185">Reference proteome</keyword>
<dbReference type="InterPro" id="IPR018392">
    <property type="entry name" value="LysM"/>
</dbReference>
<evidence type="ECO:0000313" key="3">
    <source>
        <dbReference type="EMBL" id="GLI37151.1"/>
    </source>
</evidence>
<dbReference type="InterPro" id="IPR036779">
    <property type="entry name" value="LysM_dom_sf"/>
</dbReference>
<dbReference type="SMART" id="SM00257">
    <property type="entry name" value="LysM"/>
    <property type="match status" value="1"/>
</dbReference>